<comment type="similarity">
    <text evidence="4">Belongs to the glycosyltransferase 49 family.</text>
</comment>
<evidence type="ECO:0000256" key="13">
    <source>
        <dbReference type="ARBA" id="ARBA00023136"/>
    </source>
</evidence>
<evidence type="ECO:0000256" key="16">
    <source>
        <dbReference type="ARBA" id="ARBA00030723"/>
    </source>
</evidence>
<evidence type="ECO:0000313" key="23">
    <source>
        <dbReference type="Proteomes" id="UP000494165"/>
    </source>
</evidence>
<reference evidence="22 23" key="1">
    <citation type="submission" date="2020-04" db="EMBL/GenBank/DDBJ databases">
        <authorList>
            <person name="Alioto T."/>
            <person name="Alioto T."/>
            <person name="Gomez Garrido J."/>
        </authorList>
    </citation>
    <scope>NUCLEOTIDE SEQUENCE [LARGE SCALE GENOMIC DNA]</scope>
</reference>
<evidence type="ECO:0000256" key="8">
    <source>
        <dbReference type="ARBA" id="ARBA00022692"/>
    </source>
</evidence>
<comment type="caution">
    <text evidence="22">The sequence shown here is derived from an EMBL/GenBank/DDBJ whole genome shotgun (WGS) entry which is preliminary data.</text>
</comment>
<keyword evidence="9" id="KW-0479">Metal-binding</keyword>
<evidence type="ECO:0000256" key="5">
    <source>
        <dbReference type="ARBA" id="ARBA00017962"/>
    </source>
</evidence>
<evidence type="ECO:0000256" key="11">
    <source>
        <dbReference type="ARBA" id="ARBA00022989"/>
    </source>
</evidence>
<dbReference type="PANTHER" id="PTHR46420">
    <property type="entry name" value="BETA-1,4-GLUCURONYLTRANSFERASE 1"/>
    <property type="match status" value="1"/>
</dbReference>
<evidence type="ECO:0000256" key="7">
    <source>
        <dbReference type="ARBA" id="ARBA00022679"/>
    </source>
</evidence>
<keyword evidence="12" id="KW-0333">Golgi apparatus</keyword>
<dbReference type="InterPro" id="IPR043189">
    <property type="entry name" value="B4GAT1"/>
</dbReference>
<evidence type="ECO:0000256" key="20">
    <source>
        <dbReference type="ARBA" id="ARBA00047852"/>
    </source>
</evidence>
<evidence type="ECO:0000256" key="9">
    <source>
        <dbReference type="ARBA" id="ARBA00022723"/>
    </source>
</evidence>
<evidence type="ECO:0000256" key="17">
    <source>
        <dbReference type="ARBA" id="ARBA00032175"/>
    </source>
</evidence>
<keyword evidence="21" id="KW-0732">Signal</keyword>
<keyword evidence="23" id="KW-1185">Reference proteome</keyword>
<dbReference type="GO" id="GO:0035269">
    <property type="term" value="P:protein O-linked glycosylation via mannose"/>
    <property type="evidence" value="ECO:0007669"/>
    <property type="project" value="TreeGrafter"/>
</dbReference>
<comment type="cofactor">
    <cofactor evidence="1">
        <name>Mn(2+)</name>
        <dbReference type="ChEBI" id="CHEBI:29035"/>
    </cofactor>
</comment>
<protein>
    <recommendedName>
        <fullName evidence="5">Beta-1,4-glucuronyltransferase 1</fullName>
    </recommendedName>
    <alternativeName>
        <fullName evidence="16">I-beta-1,3-N-acetylglucosaminyltransferase</fullName>
    </alternativeName>
    <alternativeName>
        <fullName evidence="19">N-acetyllactosaminide beta-1,3-N-acetylglucosaminyltransferase</fullName>
    </alternativeName>
    <alternativeName>
        <fullName evidence="17">Poly-N-acetyllactosamine extension enzyme</fullName>
    </alternativeName>
    <alternativeName>
        <fullName evidence="18">UDP-GlcNAc:betaGal beta-1,3-N-acetylglucosaminyltransferase 1</fullName>
    </alternativeName>
</protein>
<dbReference type="Pfam" id="PF13896">
    <property type="entry name" value="Glyco_transf_49"/>
    <property type="match status" value="1"/>
</dbReference>
<evidence type="ECO:0000256" key="21">
    <source>
        <dbReference type="SAM" id="SignalP"/>
    </source>
</evidence>
<dbReference type="AlphaFoldDB" id="A0A8S1E0N2"/>
<keyword evidence="11" id="KW-1133">Transmembrane helix</keyword>
<keyword evidence="6" id="KW-0328">Glycosyltransferase</keyword>
<keyword evidence="7" id="KW-0808">Transferase</keyword>
<proteinExistence type="inferred from homology"/>
<dbReference type="EMBL" id="CADEPI010000530">
    <property type="protein sequence ID" value="CAB3387038.1"/>
    <property type="molecule type" value="Genomic_DNA"/>
</dbReference>
<sequence length="466" mass="53551">MRMRKSFLLTLLFLINILFFLAVIFEAPSTSARNREIFVIVSSRTLSGAQTLGSVIVDNADAGNTSLVEIFKNTLFYGKLDQSGTYLTLSNVIVALDNENVLKEPLCVAIQSSFDQLHKLPEFVSTWPGPVSLAVFAPGDEYILAISYAKYLRACFPAIKAQVNWHFAFPIDYQANEHSIDQVWDMVLNCSLNQKETLVRVQERLSPEAREEMAAKRNSHELPYPQNLMRNLARQHCLSEWVMCPDIDMVFPRPDPLVQPPLTDRLKAFLRSQSTIESANSVYVFPLYEVKHKNFTLPSSKSELLAYKKRNWAQVYHVKVFSPNQGCSKLATWEKRPEEIVQVAYKIEFKMWCEPIYVAKRGIPLFDERYVGYGMTRNTQAYETALAGYTFYLLDGIFLNHVWGLQSRSMQDKSRKQETSMNYKFFTSVHARELAARYDSDKFNVLAIQKQGKRKYNVVMGTSKPR</sequence>
<evidence type="ECO:0000256" key="15">
    <source>
        <dbReference type="ARBA" id="ARBA00023211"/>
    </source>
</evidence>
<dbReference type="Proteomes" id="UP000494165">
    <property type="component" value="Unassembled WGS sequence"/>
</dbReference>
<comment type="catalytic activity">
    <reaction evidence="20">
        <text>3-O-[beta-D-Xyl-(1-&gt;4)-Rib-ol-P-Rib-ol-P-3-beta-D-GalNAc-(1-&gt;3)-beta-D-GlcNAc-(1-&gt;4)-(O-6-P-alpha-D-Man)]-Thr-[protein] + UDP-alpha-D-glucuronate = 3-O-[beta-D-GlcA-(1-&gt;3)-beta-D-Xyl-(1-&gt;4)-Rib-ol-P-Rib-ol-P-3-beta-D-GalNAc-(1-&gt;3)-beta-D-GlcNAc-(1-&gt;4)-(O-6-P-alpha-D-Man)]-Thr-[protein] + UDP + H(+)</text>
        <dbReference type="Rhea" id="RHEA:46860"/>
        <dbReference type="Rhea" id="RHEA-COMP:15023"/>
        <dbReference type="Rhea" id="RHEA-COMP:17482"/>
        <dbReference type="ChEBI" id="CHEBI:15378"/>
        <dbReference type="ChEBI" id="CHEBI:58052"/>
        <dbReference type="ChEBI" id="CHEBI:58223"/>
        <dbReference type="ChEBI" id="CHEBI:142405"/>
        <dbReference type="ChEBI" id="CHEBI:177336"/>
    </reaction>
</comment>
<dbReference type="GO" id="GO:0046872">
    <property type="term" value="F:metal ion binding"/>
    <property type="evidence" value="ECO:0007669"/>
    <property type="project" value="UniProtKB-KW"/>
</dbReference>
<keyword evidence="10" id="KW-0735">Signal-anchor</keyword>
<comment type="pathway">
    <text evidence="3">Protein modification; protein glycosylation.</text>
</comment>
<evidence type="ECO:0000256" key="14">
    <source>
        <dbReference type="ARBA" id="ARBA00023180"/>
    </source>
</evidence>
<comment type="subcellular location">
    <subcellularLocation>
        <location evidence="2">Golgi apparatus membrane</location>
        <topology evidence="2">Single-pass type II membrane protein</topology>
    </subcellularLocation>
</comment>
<evidence type="ECO:0000256" key="12">
    <source>
        <dbReference type="ARBA" id="ARBA00023034"/>
    </source>
</evidence>
<feature type="signal peptide" evidence="21">
    <location>
        <begin position="1"/>
        <end position="32"/>
    </location>
</feature>
<feature type="chain" id="PRO_5035793275" description="Beta-1,4-glucuronyltransferase 1" evidence="21">
    <location>
        <begin position="33"/>
        <end position="466"/>
    </location>
</feature>
<evidence type="ECO:0000256" key="3">
    <source>
        <dbReference type="ARBA" id="ARBA00004922"/>
    </source>
</evidence>
<keyword evidence="13" id="KW-0472">Membrane</keyword>
<evidence type="ECO:0000256" key="1">
    <source>
        <dbReference type="ARBA" id="ARBA00001936"/>
    </source>
</evidence>
<keyword evidence="14" id="KW-0325">Glycoprotein</keyword>
<dbReference type="GO" id="GO:0015020">
    <property type="term" value="F:glucuronosyltransferase activity"/>
    <property type="evidence" value="ECO:0007669"/>
    <property type="project" value="InterPro"/>
</dbReference>
<evidence type="ECO:0000256" key="2">
    <source>
        <dbReference type="ARBA" id="ARBA00004323"/>
    </source>
</evidence>
<dbReference type="OrthoDB" id="6479716at2759"/>
<name>A0A8S1E0N2_9INSE</name>
<dbReference type="PANTHER" id="PTHR46420:SF1">
    <property type="entry name" value="BETA-1,4-GLUCURONYLTRANSFERASE 1"/>
    <property type="match status" value="1"/>
</dbReference>
<evidence type="ECO:0000256" key="18">
    <source>
        <dbReference type="ARBA" id="ARBA00032181"/>
    </source>
</evidence>
<evidence type="ECO:0000256" key="19">
    <source>
        <dbReference type="ARBA" id="ARBA00033291"/>
    </source>
</evidence>
<evidence type="ECO:0000256" key="10">
    <source>
        <dbReference type="ARBA" id="ARBA00022968"/>
    </source>
</evidence>
<accession>A0A8S1E0N2</accession>
<keyword evidence="15" id="KW-0464">Manganese</keyword>
<keyword evidence="8" id="KW-0812">Transmembrane</keyword>
<organism evidence="22 23">
    <name type="scientific">Cloeon dipterum</name>
    <dbReference type="NCBI Taxonomy" id="197152"/>
    <lineage>
        <taxon>Eukaryota</taxon>
        <taxon>Metazoa</taxon>
        <taxon>Ecdysozoa</taxon>
        <taxon>Arthropoda</taxon>
        <taxon>Hexapoda</taxon>
        <taxon>Insecta</taxon>
        <taxon>Pterygota</taxon>
        <taxon>Palaeoptera</taxon>
        <taxon>Ephemeroptera</taxon>
        <taxon>Pisciforma</taxon>
        <taxon>Baetidae</taxon>
        <taxon>Cloeon</taxon>
    </lineage>
</organism>
<gene>
    <name evidence="22" type="ORF">CLODIP_2_CD09336</name>
</gene>
<evidence type="ECO:0000313" key="22">
    <source>
        <dbReference type="EMBL" id="CAB3387038.1"/>
    </source>
</evidence>
<dbReference type="GO" id="GO:0000139">
    <property type="term" value="C:Golgi membrane"/>
    <property type="evidence" value="ECO:0007669"/>
    <property type="project" value="UniProtKB-SubCell"/>
</dbReference>
<evidence type="ECO:0000256" key="6">
    <source>
        <dbReference type="ARBA" id="ARBA00022676"/>
    </source>
</evidence>
<evidence type="ECO:0000256" key="4">
    <source>
        <dbReference type="ARBA" id="ARBA00008539"/>
    </source>
</evidence>